<evidence type="ECO:0000313" key="2">
    <source>
        <dbReference type="EMBL" id="NYG36212.1"/>
    </source>
</evidence>
<organism evidence="2 3">
    <name type="scientific">Janibacter alkaliphilus</name>
    <dbReference type="NCBI Taxonomy" id="1069963"/>
    <lineage>
        <taxon>Bacteria</taxon>
        <taxon>Bacillati</taxon>
        <taxon>Actinomycetota</taxon>
        <taxon>Actinomycetes</taxon>
        <taxon>Micrococcales</taxon>
        <taxon>Intrasporangiaceae</taxon>
        <taxon>Janibacter</taxon>
    </lineage>
</organism>
<dbReference type="AlphaFoldDB" id="A0A852WYW9"/>
<comment type="caution">
    <text evidence="2">The sequence shown here is derived from an EMBL/GenBank/DDBJ whole genome shotgun (WGS) entry which is preliminary data.</text>
</comment>
<evidence type="ECO:0000256" key="1">
    <source>
        <dbReference type="SAM" id="MobiDB-lite"/>
    </source>
</evidence>
<dbReference type="EMBL" id="JACBZX010000001">
    <property type="protein sequence ID" value="NYG36212.1"/>
    <property type="molecule type" value="Genomic_DNA"/>
</dbReference>
<gene>
    <name evidence="2" type="ORF">BJY28_000681</name>
</gene>
<protein>
    <submittedName>
        <fullName evidence="2">Uncharacterized protein</fullName>
    </submittedName>
</protein>
<reference evidence="2 3" key="1">
    <citation type="submission" date="2020-07" db="EMBL/GenBank/DDBJ databases">
        <title>Sequencing the genomes of 1000 actinobacteria strains.</title>
        <authorList>
            <person name="Klenk H.-P."/>
        </authorList>
    </citation>
    <scope>NUCLEOTIDE SEQUENCE [LARGE SCALE GENOMIC DNA]</scope>
    <source>
        <strain evidence="2 3">DSM 24723</strain>
    </source>
</reference>
<keyword evidence="3" id="KW-1185">Reference proteome</keyword>
<evidence type="ECO:0000313" key="3">
    <source>
        <dbReference type="Proteomes" id="UP000592181"/>
    </source>
</evidence>
<sequence>MPARSEPVPGSVMAMASTIRPAATSGSQRAC</sequence>
<name>A0A852WYW9_9MICO</name>
<dbReference type="Proteomes" id="UP000592181">
    <property type="component" value="Unassembled WGS sequence"/>
</dbReference>
<proteinExistence type="predicted"/>
<accession>A0A852WYW9</accession>
<feature type="region of interest" description="Disordered" evidence="1">
    <location>
        <begin position="1"/>
        <end position="31"/>
    </location>
</feature>